<dbReference type="PANTHER" id="PTHR23028:SF125">
    <property type="entry name" value="ACYLTRANSFERASE"/>
    <property type="match status" value="1"/>
</dbReference>
<feature type="transmembrane region" description="Helical" evidence="1">
    <location>
        <begin position="392"/>
        <end position="411"/>
    </location>
</feature>
<feature type="transmembrane region" description="Helical" evidence="1">
    <location>
        <begin position="313"/>
        <end position="333"/>
    </location>
</feature>
<dbReference type="Pfam" id="PF01757">
    <property type="entry name" value="Acyl_transf_3"/>
    <property type="match status" value="1"/>
</dbReference>
<evidence type="ECO:0000256" key="1">
    <source>
        <dbReference type="SAM" id="Phobius"/>
    </source>
</evidence>
<organism evidence="3 4">
    <name type="scientific">Pseudovirgaria hyperparasitica</name>
    <dbReference type="NCBI Taxonomy" id="470096"/>
    <lineage>
        <taxon>Eukaryota</taxon>
        <taxon>Fungi</taxon>
        <taxon>Dikarya</taxon>
        <taxon>Ascomycota</taxon>
        <taxon>Pezizomycotina</taxon>
        <taxon>Dothideomycetes</taxon>
        <taxon>Dothideomycetes incertae sedis</taxon>
        <taxon>Acrospermales</taxon>
        <taxon>Acrospermaceae</taxon>
        <taxon>Pseudovirgaria</taxon>
    </lineage>
</organism>
<dbReference type="OrthoDB" id="5819582at2759"/>
<dbReference type="PANTHER" id="PTHR23028">
    <property type="entry name" value="ACETYLTRANSFERASE"/>
    <property type="match status" value="1"/>
</dbReference>
<reference evidence="3" key="1">
    <citation type="journal article" date="2020" name="Stud. Mycol.">
        <title>101 Dothideomycetes genomes: a test case for predicting lifestyles and emergence of pathogens.</title>
        <authorList>
            <person name="Haridas S."/>
            <person name="Albert R."/>
            <person name="Binder M."/>
            <person name="Bloem J."/>
            <person name="Labutti K."/>
            <person name="Salamov A."/>
            <person name="Andreopoulos B."/>
            <person name="Baker S."/>
            <person name="Barry K."/>
            <person name="Bills G."/>
            <person name="Bluhm B."/>
            <person name="Cannon C."/>
            <person name="Castanera R."/>
            <person name="Culley D."/>
            <person name="Daum C."/>
            <person name="Ezra D."/>
            <person name="Gonzalez J."/>
            <person name="Henrissat B."/>
            <person name="Kuo A."/>
            <person name="Liang C."/>
            <person name="Lipzen A."/>
            <person name="Lutzoni F."/>
            <person name="Magnuson J."/>
            <person name="Mondo S."/>
            <person name="Nolan M."/>
            <person name="Ohm R."/>
            <person name="Pangilinan J."/>
            <person name="Park H.-J."/>
            <person name="Ramirez L."/>
            <person name="Alfaro M."/>
            <person name="Sun H."/>
            <person name="Tritt A."/>
            <person name="Yoshinaga Y."/>
            <person name="Zwiers L.-H."/>
            <person name="Turgeon B."/>
            <person name="Goodwin S."/>
            <person name="Spatafora J."/>
            <person name="Crous P."/>
            <person name="Grigoriev I."/>
        </authorList>
    </citation>
    <scope>NUCLEOTIDE SEQUENCE</scope>
    <source>
        <strain evidence="3">CBS 121739</strain>
    </source>
</reference>
<sequence length="491" mass="55546">MQCHPGYMLESIFHSNAPSSASITLRIVTGLSSILRAARPSFLSSHLYRPSTLRPTAYLDGLRGFAALLVYIQHHELWAHHDDSVKNLAAVFENAWGYDDNHYFAILPIVRILFCGGHVAVACFYVISGYVLTQKPLTYILSGEKERLGDNLASALFRRWLRLYLPIVGTTVVYFTGLHVTGVKGVMAKNVDSYWGQVRDFWTDFRQWSYLWRTADPPWLTYNMHTWSIPIELKGSIVVYILALSTSNFTRSSRWCVYAAMICYFLWMVDGWSNAYFVAGMALAEMDLHAAADDLPPMFRKLGKHKKKLFCTLFVLGLLLAGAPSNSFDMFYWNKSPGWSWVIDTRPAAMSDAKWWPLFFASTLIVMCIPRISVLKSFFESNFCQYLGRISYALYLLHGAILTTIAMRLYVATGFGKAGQDDVEFPGWYNRYPLSNAGPLGLEINFLACQVILLPSTLWAAELGTKFIDEPAVRFAQWIGIQSLAISGTYP</sequence>
<keyword evidence="1" id="KW-0472">Membrane</keyword>
<dbReference type="InterPro" id="IPR002656">
    <property type="entry name" value="Acyl_transf_3_dom"/>
</dbReference>
<evidence type="ECO:0000313" key="4">
    <source>
        <dbReference type="Proteomes" id="UP000799437"/>
    </source>
</evidence>
<dbReference type="RefSeq" id="XP_033598877.1">
    <property type="nucleotide sequence ID" value="XM_033748686.1"/>
</dbReference>
<dbReference type="GeneID" id="54489740"/>
<feature type="transmembrane region" description="Helical" evidence="1">
    <location>
        <begin position="103"/>
        <end position="127"/>
    </location>
</feature>
<evidence type="ECO:0000313" key="3">
    <source>
        <dbReference type="EMBL" id="KAF2756426.1"/>
    </source>
</evidence>
<feature type="transmembrane region" description="Helical" evidence="1">
    <location>
        <begin position="227"/>
        <end position="245"/>
    </location>
</feature>
<feature type="transmembrane region" description="Helical" evidence="1">
    <location>
        <begin position="163"/>
        <end position="182"/>
    </location>
</feature>
<dbReference type="InterPro" id="IPR050879">
    <property type="entry name" value="Acyltransferase_3"/>
</dbReference>
<keyword evidence="4" id="KW-1185">Reference proteome</keyword>
<keyword evidence="1" id="KW-0812">Transmembrane</keyword>
<dbReference type="EMBL" id="ML996575">
    <property type="protein sequence ID" value="KAF2756426.1"/>
    <property type="molecule type" value="Genomic_DNA"/>
</dbReference>
<keyword evidence="1" id="KW-1133">Transmembrane helix</keyword>
<dbReference type="GO" id="GO:0016747">
    <property type="term" value="F:acyltransferase activity, transferring groups other than amino-acyl groups"/>
    <property type="evidence" value="ECO:0007669"/>
    <property type="project" value="InterPro"/>
</dbReference>
<name>A0A6A6W371_9PEZI</name>
<gene>
    <name evidence="3" type="ORF">EJ05DRAFT_517848</name>
</gene>
<evidence type="ECO:0000259" key="2">
    <source>
        <dbReference type="Pfam" id="PF01757"/>
    </source>
</evidence>
<dbReference type="AlphaFoldDB" id="A0A6A6W371"/>
<protein>
    <recommendedName>
        <fullName evidence="2">Acyltransferase 3 domain-containing protein</fullName>
    </recommendedName>
</protein>
<feature type="transmembrane region" description="Helical" evidence="1">
    <location>
        <begin position="353"/>
        <end position="372"/>
    </location>
</feature>
<accession>A0A6A6W371</accession>
<feature type="domain" description="Acyltransferase 3" evidence="2">
    <location>
        <begin position="57"/>
        <end position="411"/>
    </location>
</feature>
<proteinExistence type="predicted"/>
<dbReference type="Proteomes" id="UP000799437">
    <property type="component" value="Unassembled WGS sequence"/>
</dbReference>